<keyword evidence="2" id="KW-1185">Reference proteome</keyword>
<evidence type="ECO:0000313" key="2">
    <source>
        <dbReference type="Proteomes" id="UP001152888"/>
    </source>
</evidence>
<dbReference type="Proteomes" id="UP001152888">
    <property type="component" value="Unassembled WGS sequence"/>
</dbReference>
<sequence length="108" mass="12201">MKLSGIAKLPATGMESFCVYHGPLRMDMIQPARKKFLAFWHEAGNVDLVKYLEEFWSGALSSWNLDFLAIGLTGRYWDACLLPSTDEEVSSGRPDGYLRALTMRRAEP</sequence>
<dbReference type="EMBL" id="CAKOFQ010007374">
    <property type="protein sequence ID" value="CAH1999615.1"/>
    <property type="molecule type" value="Genomic_DNA"/>
</dbReference>
<organism evidence="1 2">
    <name type="scientific">Acanthoscelides obtectus</name>
    <name type="common">Bean weevil</name>
    <name type="synonym">Bruchus obtectus</name>
    <dbReference type="NCBI Taxonomy" id="200917"/>
    <lineage>
        <taxon>Eukaryota</taxon>
        <taxon>Metazoa</taxon>
        <taxon>Ecdysozoa</taxon>
        <taxon>Arthropoda</taxon>
        <taxon>Hexapoda</taxon>
        <taxon>Insecta</taxon>
        <taxon>Pterygota</taxon>
        <taxon>Neoptera</taxon>
        <taxon>Endopterygota</taxon>
        <taxon>Coleoptera</taxon>
        <taxon>Polyphaga</taxon>
        <taxon>Cucujiformia</taxon>
        <taxon>Chrysomeloidea</taxon>
        <taxon>Chrysomelidae</taxon>
        <taxon>Bruchinae</taxon>
        <taxon>Bruchini</taxon>
        <taxon>Acanthoscelides</taxon>
    </lineage>
</organism>
<dbReference type="AlphaFoldDB" id="A0A9P0LQV1"/>
<protein>
    <submittedName>
        <fullName evidence="1">Uncharacterized protein</fullName>
    </submittedName>
</protein>
<name>A0A9P0LQV1_ACAOB</name>
<proteinExistence type="predicted"/>
<reference evidence="1" key="1">
    <citation type="submission" date="2022-03" db="EMBL/GenBank/DDBJ databases">
        <authorList>
            <person name="Sayadi A."/>
        </authorList>
    </citation>
    <scope>NUCLEOTIDE SEQUENCE</scope>
</reference>
<accession>A0A9P0LQV1</accession>
<gene>
    <name evidence="1" type="ORF">ACAOBT_LOCUS25088</name>
</gene>
<evidence type="ECO:0000313" key="1">
    <source>
        <dbReference type="EMBL" id="CAH1999615.1"/>
    </source>
</evidence>
<comment type="caution">
    <text evidence="1">The sequence shown here is derived from an EMBL/GenBank/DDBJ whole genome shotgun (WGS) entry which is preliminary data.</text>
</comment>